<evidence type="ECO:0000313" key="3">
    <source>
        <dbReference type="Proteomes" id="UP000297736"/>
    </source>
</evidence>
<dbReference type="Proteomes" id="UP000297736">
    <property type="component" value="Unassembled WGS sequence"/>
</dbReference>
<dbReference type="GO" id="GO:0016811">
    <property type="term" value="F:hydrolase activity, acting on carbon-nitrogen (but not peptide) bonds, in linear amides"/>
    <property type="evidence" value="ECO:0007669"/>
    <property type="project" value="TreeGrafter"/>
</dbReference>
<dbReference type="PANTHER" id="PTHR12993">
    <property type="entry name" value="N-ACETYLGLUCOSAMINYL-PHOSPHATIDYLINOSITOL DE-N-ACETYLASE-RELATED"/>
    <property type="match status" value="1"/>
</dbReference>
<dbReference type="GO" id="GO:0016137">
    <property type="term" value="P:glycoside metabolic process"/>
    <property type="evidence" value="ECO:0007669"/>
    <property type="project" value="UniProtKB-ARBA"/>
</dbReference>
<dbReference type="Pfam" id="PF02585">
    <property type="entry name" value="PIG-L"/>
    <property type="match status" value="1"/>
</dbReference>
<name>A0A4Z0KLG2_BREAU</name>
<dbReference type="InterPro" id="IPR003737">
    <property type="entry name" value="GlcNAc_PI_deacetylase-related"/>
</dbReference>
<gene>
    <name evidence="2" type="ORF">EB834_08990</name>
</gene>
<dbReference type="InterPro" id="IPR024078">
    <property type="entry name" value="LmbE-like_dom_sf"/>
</dbReference>
<comment type="caution">
    <text evidence="2">The sequence shown here is derived from an EMBL/GenBank/DDBJ whole genome shotgun (WGS) entry which is preliminary data.</text>
</comment>
<sequence length="238" mass="26392">MTELPLFDDNDVTRLLCIVAHPDDMEYGASAAVAKWTAQGKEVAYLLLTRGEAGIRDMHPDEVAALREGEQREACTIVGVDDLEILDFPDGLLEPDLQLRRAIAKKIRQFRPDAVMVTNWDLKTPWGLNHVDHRAAGIATVDAIRDADNPWLFSELSDEGLDAWKAEKLLVNGAEATHAVELERDHVDRAVHSLEAHRVYLEALSDHPAPNEMIPAITSEAGTRAGVEYALPVQVFEM</sequence>
<organism evidence="2 3">
    <name type="scientific">Brevibacterium aurantiacum</name>
    <dbReference type="NCBI Taxonomy" id="273384"/>
    <lineage>
        <taxon>Bacteria</taxon>
        <taxon>Bacillati</taxon>
        <taxon>Actinomycetota</taxon>
        <taxon>Actinomycetes</taxon>
        <taxon>Micrococcales</taxon>
        <taxon>Brevibacteriaceae</taxon>
        <taxon>Brevibacterium</taxon>
    </lineage>
</organism>
<dbReference type="SUPFAM" id="SSF102588">
    <property type="entry name" value="LmbE-like"/>
    <property type="match status" value="1"/>
</dbReference>
<dbReference type="Gene3D" id="3.40.50.10320">
    <property type="entry name" value="LmbE-like"/>
    <property type="match status" value="1"/>
</dbReference>
<reference evidence="2 3" key="1">
    <citation type="submission" date="2018-10" db="EMBL/GenBank/DDBJ databases">
        <title>Brevibacterium genomes from Austrain hard cheese rinds.</title>
        <authorList>
            <person name="Anast J.M."/>
            <person name="Dzieciol M."/>
            <person name="Schultz D.L."/>
            <person name="Mann E."/>
            <person name="Wagner M."/>
            <person name="Schmitz-Esser S."/>
        </authorList>
    </citation>
    <scope>NUCLEOTIDE SEQUENCE [LARGE SCALE GENOMIC DNA]</scope>
    <source>
        <strain evidence="2 3">L261</strain>
    </source>
</reference>
<dbReference type="RefSeq" id="WP_135447235.1">
    <property type="nucleotide sequence ID" value="NZ_JBQDDQ010000004.1"/>
</dbReference>
<dbReference type="PANTHER" id="PTHR12993:SF28">
    <property type="entry name" value="LMBE FAMILY PROTEIN"/>
    <property type="match status" value="1"/>
</dbReference>
<accession>A0A4Z0KLG2</accession>
<dbReference type="EMBL" id="RHFF01000007">
    <property type="protein sequence ID" value="TGD39079.1"/>
    <property type="molecule type" value="Genomic_DNA"/>
</dbReference>
<evidence type="ECO:0000313" key="2">
    <source>
        <dbReference type="EMBL" id="TGD39079.1"/>
    </source>
</evidence>
<keyword evidence="1" id="KW-0862">Zinc</keyword>
<evidence type="ECO:0000256" key="1">
    <source>
        <dbReference type="ARBA" id="ARBA00022833"/>
    </source>
</evidence>
<dbReference type="AlphaFoldDB" id="A0A4Z0KLG2"/>
<protein>
    <submittedName>
        <fullName evidence="2">PIG-L family deacetylase</fullName>
    </submittedName>
</protein>
<proteinExistence type="predicted"/>